<dbReference type="Gene3D" id="3.90.180.10">
    <property type="entry name" value="Medium-chain alcohol dehydrogenases, catalytic domain"/>
    <property type="match status" value="1"/>
</dbReference>
<dbReference type="CDD" id="cd08276">
    <property type="entry name" value="MDR7"/>
    <property type="match status" value="1"/>
</dbReference>
<accession>A0A4T0W5B8</accession>
<dbReference type="Gene3D" id="3.40.50.720">
    <property type="entry name" value="NAD(P)-binding Rossmann-like Domain"/>
    <property type="match status" value="1"/>
</dbReference>
<organism evidence="2 3">
    <name type="scientific">Colletotrichum higginsianum</name>
    <dbReference type="NCBI Taxonomy" id="80884"/>
    <lineage>
        <taxon>Eukaryota</taxon>
        <taxon>Fungi</taxon>
        <taxon>Dikarya</taxon>
        <taxon>Ascomycota</taxon>
        <taxon>Pezizomycotina</taxon>
        <taxon>Sordariomycetes</taxon>
        <taxon>Hypocreomycetidae</taxon>
        <taxon>Glomerellales</taxon>
        <taxon>Glomerellaceae</taxon>
        <taxon>Colletotrichum</taxon>
        <taxon>Colletotrichum destructivum species complex</taxon>
    </lineage>
</organism>
<dbReference type="SMART" id="SM00829">
    <property type="entry name" value="PKS_ER"/>
    <property type="match status" value="1"/>
</dbReference>
<dbReference type="InterPro" id="IPR020843">
    <property type="entry name" value="ER"/>
</dbReference>
<dbReference type="InterPro" id="IPR013149">
    <property type="entry name" value="ADH-like_C"/>
</dbReference>
<dbReference type="InterPro" id="IPR013154">
    <property type="entry name" value="ADH-like_N"/>
</dbReference>
<dbReference type="GO" id="GO:0016491">
    <property type="term" value="F:oxidoreductase activity"/>
    <property type="evidence" value="ECO:0007669"/>
    <property type="project" value="InterPro"/>
</dbReference>
<proteinExistence type="predicted"/>
<dbReference type="PANTHER" id="PTHR45033:SF1">
    <property type="entry name" value="OXIDOREDUCTASE (EUROFUNG)"/>
    <property type="match status" value="1"/>
</dbReference>
<dbReference type="Pfam" id="PF00107">
    <property type="entry name" value="ADH_zinc_N"/>
    <property type="match status" value="1"/>
</dbReference>
<evidence type="ECO:0000259" key="1">
    <source>
        <dbReference type="SMART" id="SM00829"/>
    </source>
</evidence>
<protein>
    <submittedName>
        <fullName evidence="2">Zinc-type alcohol dehydrogenase-like protein</fullName>
    </submittedName>
</protein>
<name>A0A4T0W5B8_9PEZI</name>
<dbReference type="SUPFAM" id="SSF50129">
    <property type="entry name" value="GroES-like"/>
    <property type="match status" value="1"/>
</dbReference>
<comment type="caution">
    <text evidence="2">The sequence shown here is derived from an EMBL/GenBank/DDBJ whole genome shotgun (WGS) entry which is preliminary data.</text>
</comment>
<dbReference type="Proteomes" id="UP000305883">
    <property type="component" value="Unassembled WGS sequence"/>
</dbReference>
<evidence type="ECO:0000313" key="2">
    <source>
        <dbReference type="EMBL" id="TIC99965.1"/>
    </source>
</evidence>
<dbReference type="InterPro" id="IPR052711">
    <property type="entry name" value="Zinc_ADH-like"/>
</dbReference>
<dbReference type="InterPro" id="IPR011032">
    <property type="entry name" value="GroES-like_sf"/>
</dbReference>
<gene>
    <name evidence="2" type="ORF">CH35J_006452</name>
</gene>
<dbReference type="EMBL" id="MWPZ01000004">
    <property type="protein sequence ID" value="TIC99965.1"/>
    <property type="molecule type" value="Genomic_DNA"/>
</dbReference>
<dbReference type="OrthoDB" id="3509362at2759"/>
<dbReference type="Pfam" id="PF08240">
    <property type="entry name" value="ADH_N"/>
    <property type="match status" value="1"/>
</dbReference>
<reference evidence="2 3" key="1">
    <citation type="journal article" date="2019" name="Genome Biol. Evol.">
        <title>Genomic Plasticity Mediated by Transposable Elements in the Plant Pathogenic Fungus Colletotrichum higginsianum.</title>
        <authorList>
            <person name="Tsushima A."/>
            <person name="Gan P."/>
            <person name="Kumakura N."/>
            <person name="Narusaka M."/>
            <person name="Takano Y."/>
            <person name="Narusaka Y."/>
            <person name="Shirasu K."/>
        </authorList>
    </citation>
    <scope>NUCLEOTIDE SEQUENCE [LARGE SCALE GENOMIC DNA]</scope>
    <source>
        <strain evidence="2 3">MAFF305635-RFP</strain>
    </source>
</reference>
<dbReference type="AlphaFoldDB" id="A0A4T0W5B8"/>
<feature type="domain" description="Enoyl reductase (ER)" evidence="1">
    <location>
        <begin position="20"/>
        <end position="345"/>
    </location>
</feature>
<sequence length="347" mass="36685">MSVPKTYTSLRRSAEPAPYALVPTTENIPSELGAHDVLVKIHAISLNFRDVMQQRGLDPHGVLSQGIPASDAAGEVAAIGSGVKDFKVGDRVSPSFFNNRFTDDDIAPPVGLGGGALGVLTEYGVFEDRTLVHLPAQLSWEEAATIPCAGVTAFNAVNQLQGFTDKSTVLLEGTGGVSSFAMHLLVTAGVHVIVTSSSDEKIASYTKLSPLIKGINYKKHPDIAQEVKRLTGGKGVNLVINTVGNSSIPSCVESLAERGVISLVGALGGMGEKLKEGTLLNLMFKRGTIQGVVVGTTEDHRKLNEFIGQKDVKLSALVDKVFALKEAQKAYDYLGAGKHVGKVIIKV</sequence>
<evidence type="ECO:0000313" key="3">
    <source>
        <dbReference type="Proteomes" id="UP000305883"/>
    </source>
</evidence>
<dbReference type="PANTHER" id="PTHR45033">
    <property type="match status" value="1"/>
</dbReference>
<dbReference type="SUPFAM" id="SSF51735">
    <property type="entry name" value="NAD(P)-binding Rossmann-fold domains"/>
    <property type="match status" value="1"/>
</dbReference>
<dbReference type="InterPro" id="IPR036291">
    <property type="entry name" value="NAD(P)-bd_dom_sf"/>
</dbReference>